<protein>
    <recommendedName>
        <fullName evidence="3">Arginyl-tRNA synthetase</fullName>
    </recommendedName>
</protein>
<accession>A0ABV0A8V5</accession>
<organism evidence="1 2">
    <name type="scientific">Mariniflexile soesokkakense</name>
    <dbReference type="NCBI Taxonomy" id="1343160"/>
    <lineage>
        <taxon>Bacteria</taxon>
        <taxon>Pseudomonadati</taxon>
        <taxon>Bacteroidota</taxon>
        <taxon>Flavobacteriia</taxon>
        <taxon>Flavobacteriales</taxon>
        <taxon>Flavobacteriaceae</taxon>
        <taxon>Mariniflexile</taxon>
    </lineage>
</organism>
<comment type="caution">
    <text evidence="1">The sequence shown here is derived from an EMBL/GenBank/DDBJ whole genome shotgun (WGS) entry which is preliminary data.</text>
</comment>
<dbReference type="Proteomes" id="UP001416393">
    <property type="component" value="Unassembled WGS sequence"/>
</dbReference>
<keyword evidence="2" id="KW-1185">Reference proteome</keyword>
<gene>
    <name evidence="1" type="ORF">VP395_01530</name>
</gene>
<dbReference type="EMBL" id="JAZHYP010000001">
    <property type="protein sequence ID" value="MEN3322396.1"/>
    <property type="molecule type" value="Genomic_DNA"/>
</dbReference>
<sequence length="139" mass="16249">MVLDTTYTKKEHNNLINDVVGKPFSFLKSIKMKGIGSKRMIIDDASLNMKKYLNLVSDANLELRPTGIIIRINKGLNNFTWVMPHYQLVVYKTNGISIYAQGRFIHFKNNATFNENKHFFENMMNEKVKFESKYKFSQT</sequence>
<proteinExistence type="predicted"/>
<evidence type="ECO:0000313" key="1">
    <source>
        <dbReference type="EMBL" id="MEN3322396.1"/>
    </source>
</evidence>
<dbReference type="RefSeq" id="WP_346239942.1">
    <property type="nucleotide sequence ID" value="NZ_JAZHYP010000001.1"/>
</dbReference>
<evidence type="ECO:0008006" key="3">
    <source>
        <dbReference type="Google" id="ProtNLM"/>
    </source>
</evidence>
<name>A0ABV0A8V5_9FLAO</name>
<reference evidence="1 2" key="1">
    <citation type="submission" date="2024-01" db="EMBL/GenBank/DDBJ databases">
        <title>Mariniflexile litorale sp. nov., isolated from the shallow sediments of the Sea of Japan.</title>
        <authorList>
            <person name="Romanenko L."/>
            <person name="Bystritskaya E."/>
            <person name="Isaeva M."/>
        </authorList>
    </citation>
    <scope>NUCLEOTIDE SEQUENCE [LARGE SCALE GENOMIC DNA]</scope>
    <source>
        <strain evidence="1 2">KCTC 32427</strain>
    </source>
</reference>
<evidence type="ECO:0000313" key="2">
    <source>
        <dbReference type="Proteomes" id="UP001416393"/>
    </source>
</evidence>